<evidence type="ECO:0008006" key="3">
    <source>
        <dbReference type="Google" id="ProtNLM"/>
    </source>
</evidence>
<proteinExistence type="predicted"/>
<name>A0A2H0BT42_9BACT</name>
<organism evidence="1 2">
    <name type="scientific">Candidatus Uhrbacteria bacterium CG22_combo_CG10-13_8_21_14_all_47_17</name>
    <dbReference type="NCBI Taxonomy" id="1975041"/>
    <lineage>
        <taxon>Bacteria</taxon>
        <taxon>Candidatus Uhriibacteriota</taxon>
    </lineage>
</organism>
<accession>A0A2H0BT42</accession>
<comment type="caution">
    <text evidence="1">The sequence shown here is derived from an EMBL/GenBank/DDBJ whole genome shotgun (WGS) entry which is preliminary data.</text>
</comment>
<dbReference type="AlphaFoldDB" id="A0A2H0BT42"/>
<evidence type="ECO:0000313" key="2">
    <source>
        <dbReference type="Proteomes" id="UP000231581"/>
    </source>
</evidence>
<dbReference type="EMBL" id="PCSZ01000022">
    <property type="protein sequence ID" value="PIP60855.1"/>
    <property type="molecule type" value="Genomic_DNA"/>
</dbReference>
<dbReference type="InterPro" id="IPR025324">
    <property type="entry name" value="DUF4230"/>
</dbReference>
<dbReference type="Pfam" id="PF14014">
    <property type="entry name" value="DUF4230"/>
    <property type="match status" value="1"/>
</dbReference>
<evidence type="ECO:0000313" key="1">
    <source>
        <dbReference type="EMBL" id="PIP60855.1"/>
    </source>
</evidence>
<reference evidence="1 2" key="1">
    <citation type="submission" date="2017-09" db="EMBL/GenBank/DDBJ databases">
        <title>Depth-based differentiation of microbial function through sediment-hosted aquifers and enrichment of novel symbionts in the deep terrestrial subsurface.</title>
        <authorList>
            <person name="Probst A.J."/>
            <person name="Ladd B."/>
            <person name="Jarett J.K."/>
            <person name="Geller-Mcgrath D.E."/>
            <person name="Sieber C.M."/>
            <person name="Emerson J.B."/>
            <person name="Anantharaman K."/>
            <person name="Thomas B.C."/>
            <person name="Malmstrom R."/>
            <person name="Stieglmeier M."/>
            <person name="Klingl A."/>
            <person name="Woyke T."/>
            <person name="Ryan C.M."/>
            <person name="Banfield J.F."/>
        </authorList>
    </citation>
    <scope>NUCLEOTIDE SEQUENCE [LARGE SCALE GENOMIC DNA]</scope>
    <source>
        <strain evidence="1">CG22_combo_CG10-13_8_21_14_all_47_17</strain>
    </source>
</reference>
<gene>
    <name evidence="1" type="ORF">COX00_00955</name>
</gene>
<dbReference type="Proteomes" id="UP000231581">
    <property type="component" value="Unassembled WGS sequence"/>
</dbReference>
<protein>
    <recommendedName>
        <fullName evidence="3">DUF4230 domain-containing protein</fullName>
    </recommendedName>
</protein>
<sequence length="208" mass="22797">MISLRTRLWLILSVFFAFVLVFGIGLFTGYSGWPAKKAVQPAETVHAQTILTALKDQGFLVTQSIISTQEATIKRSTGSALKDFFVGQTIRARGTMETNLGVDLSQLSEEDVQVNGSHITVLIPATKLFNTRLIGDIEVENSQGIIKRVFQPDDGYNAALAELTSLAEGVAKDESILTNAQERSKEEIQRLVKLLLPPAAEIEIKIKP</sequence>